<evidence type="ECO:0000313" key="1">
    <source>
        <dbReference type="EMBL" id="KAH7858774.1"/>
    </source>
</evidence>
<dbReference type="EMBL" id="CM037153">
    <property type="protein sequence ID" value="KAH7858774.1"/>
    <property type="molecule type" value="Genomic_DNA"/>
</dbReference>
<keyword evidence="2" id="KW-1185">Reference proteome</keyword>
<comment type="caution">
    <text evidence="1">The sequence shown here is derived from an EMBL/GenBank/DDBJ whole genome shotgun (WGS) entry which is preliminary data.</text>
</comment>
<protein>
    <submittedName>
        <fullName evidence="1">Uncharacterized protein</fullName>
    </submittedName>
</protein>
<accession>A0ACB7YZS9</accession>
<organism evidence="1 2">
    <name type="scientific">Vaccinium darrowii</name>
    <dbReference type="NCBI Taxonomy" id="229202"/>
    <lineage>
        <taxon>Eukaryota</taxon>
        <taxon>Viridiplantae</taxon>
        <taxon>Streptophyta</taxon>
        <taxon>Embryophyta</taxon>
        <taxon>Tracheophyta</taxon>
        <taxon>Spermatophyta</taxon>
        <taxon>Magnoliopsida</taxon>
        <taxon>eudicotyledons</taxon>
        <taxon>Gunneridae</taxon>
        <taxon>Pentapetalae</taxon>
        <taxon>asterids</taxon>
        <taxon>Ericales</taxon>
        <taxon>Ericaceae</taxon>
        <taxon>Vaccinioideae</taxon>
        <taxon>Vaccinieae</taxon>
        <taxon>Vaccinium</taxon>
    </lineage>
</organism>
<name>A0ACB7YZS9_9ERIC</name>
<dbReference type="Proteomes" id="UP000828048">
    <property type="component" value="Chromosome 3"/>
</dbReference>
<proteinExistence type="predicted"/>
<sequence length="148" mass="16798">MNLTYVGFFGCFQPNVVVLPFGHPLVIVQLSRRELEEPEDATKGRDLFNEKPPPDELLSASDIGKSLRQLFRRMCLDWKISRCTKCMAAIGLCVLSHDPAAAIHWVHGYTIFRVKRISGGGALIEEDEAGSVVWWRVIYWICLEALKH</sequence>
<gene>
    <name evidence="1" type="ORF">Vadar_027849</name>
</gene>
<reference evidence="1 2" key="1">
    <citation type="journal article" date="2021" name="Hortic Res">
        <title>High-quality reference genome and annotation aids understanding of berry development for evergreen blueberry (Vaccinium darrowii).</title>
        <authorList>
            <person name="Yu J."/>
            <person name="Hulse-Kemp A.M."/>
            <person name="Babiker E."/>
            <person name="Staton M."/>
        </authorList>
    </citation>
    <scope>NUCLEOTIDE SEQUENCE [LARGE SCALE GENOMIC DNA]</scope>
    <source>
        <strain evidence="2">cv. NJ 8807/NJ 8810</strain>
        <tissue evidence="1">Young leaf</tissue>
    </source>
</reference>
<evidence type="ECO:0000313" key="2">
    <source>
        <dbReference type="Proteomes" id="UP000828048"/>
    </source>
</evidence>